<dbReference type="RefSeq" id="WP_153863469.1">
    <property type="nucleotide sequence ID" value="NZ_WJQS01000004.1"/>
</dbReference>
<protein>
    <submittedName>
        <fullName evidence="7">DUF92 domain-containing protein</fullName>
    </submittedName>
</protein>
<dbReference type="PANTHER" id="PTHR13353">
    <property type="entry name" value="TRANSMEMBRANE PROTEIN 19"/>
    <property type="match status" value="1"/>
</dbReference>
<comment type="caution">
    <text evidence="7">The sequence shown here is derived from an EMBL/GenBank/DDBJ whole genome shotgun (WGS) entry which is preliminary data.</text>
</comment>
<dbReference type="Pfam" id="PF01940">
    <property type="entry name" value="DUF92"/>
    <property type="match status" value="1"/>
</dbReference>
<gene>
    <name evidence="7" type="ORF">GIY09_05940</name>
</gene>
<evidence type="ECO:0000256" key="2">
    <source>
        <dbReference type="ARBA" id="ARBA00009012"/>
    </source>
</evidence>
<keyword evidence="5 6" id="KW-0472">Membrane</keyword>
<feature type="transmembrane region" description="Helical" evidence="6">
    <location>
        <begin position="155"/>
        <end position="178"/>
    </location>
</feature>
<dbReference type="GO" id="GO:0016020">
    <property type="term" value="C:membrane"/>
    <property type="evidence" value="ECO:0007669"/>
    <property type="project" value="UniProtKB-SubCell"/>
</dbReference>
<feature type="transmembrane region" description="Helical" evidence="6">
    <location>
        <begin position="245"/>
        <end position="263"/>
    </location>
</feature>
<evidence type="ECO:0000256" key="3">
    <source>
        <dbReference type="ARBA" id="ARBA00022692"/>
    </source>
</evidence>
<evidence type="ECO:0000256" key="1">
    <source>
        <dbReference type="ARBA" id="ARBA00004141"/>
    </source>
</evidence>
<evidence type="ECO:0000256" key="4">
    <source>
        <dbReference type="ARBA" id="ARBA00022989"/>
    </source>
</evidence>
<dbReference type="AlphaFoldDB" id="A0A6I2GC95"/>
<organism evidence="7 8">
    <name type="scientific">Fundicoccus ignavus</name>
    <dbReference type="NCBI Taxonomy" id="2664442"/>
    <lineage>
        <taxon>Bacteria</taxon>
        <taxon>Bacillati</taxon>
        <taxon>Bacillota</taxon>
        <taxon>Bacilli</taxon>
        <taxon>Lactobacillales</taxon>
        <taxon>Aerococcaceae</taxon>
        <taxon>Fundicoccus</taxon>
    </lineage>
</organism>
<comment type="similarity">
    <text evidence="2">Belongs to the TMEM19 family.</text>
</comment>
<feature type="transmembrane region" description="Helical" evidence="6">
    <location>
        <begin position="36"/>
        <end position="59"/>
    </location>
</feature>
<dbReference type="EMBL" id="WJQS01000004">
    <property type="protein sequence ID" value="MRI85417.1"/>
    <property type="molecule type" value="Genomic_DNA"/>
</dbReference>
<dbReference type="Proteomes" id="UP000430975">
    <property type="component" value="Unassembled WGS sequence"/>
</dbReference>
<dbReference type="PANTHER" id="PTHR13353:SF5">
    <property type="entry name" value="TRANSMEMBRANE PROTEIN 19"/>
    <property type="match status" value="1"/>
</dbReference>
<proteinExistence type="inferred from homology"/>
<name>A0A6I2GC95_9LACT</name>
<keyword evidence="8" id="KW-1185">Reference proteome</keyword>
<comment type="subcellular location">
    <subcellularLocation>
        <location evidence="1">Membrane</location>
        <topology evidence="1">Multi-pass membrane protein</topology>
    </subcellularLocation>
</comment>
<sequence length="266" mass="28804">MLFISLLINALATYLAFKFKSLTKYGATTACIVGFLFMYLGGFASWILLIMLLVSSTVIEKGSLLMKLKSPNQISSPTSEHSGRSAYQVLANSLLALLCLIVYSNSTNSVYYYLLVVAIAGSTADTWASEIGVLSSKKPRSLLTGKQMPTGKSGGVTPLGLFASFWGSAFIVTLAVLFTDEVTLNMWLPLMMLGGLCSLIDSLLGLTVQVVYLDLETKKETEALPDSATASQFKRIKGLPGFDNSVVNIVSDLLTILISWLYLTKF</sequence>
<reference evidence="7 8" key="1">
    <citation type="submission" date="2019-11" db="EMBL/GenBank/DDBJ databases">
        <title>Characterisation of Fundicoccus ignavus gen. nov. sp. nov., a novel genus of the family Aerococcaceae isolated from bulk tank milk.</title>
        <authorList>
            <person name="Siebert A."/>
            <person name="Huptas C."/>
            <person name="Wenning M."/>
            <person name="Scherer S."/>
            <person name="Doll E.V."/>
        </authorList>
    </citation>
    <scope>NUCLEOTIDE SEQUENCE [LARGE SCALE GENOMIC DNA]</scope>
    <source>
        <strain evidence="7 8">WS4759</strain>
    </source>
</reference>
<feature type="transmembrane region" description="Helical" evidence="6">
    <location>
        <begin position="86"/>
        <end position="104"/>
    </location>
</feature>
<evidence type="ECO:0000256" key="5">
    <source>
        <dbReference type="ARBA" id="ARBA00023136"/>
    </source>
</evidence>
<evidence type="ECO:0000313" key="7">
    <source>
        <dbReference type="EMBL" id="MRI85417.1"/>
    </source>
</evidence>
<dbReference type="InterPro" id="IPR002794">
    <property type="entry name" value="DUF92_TMEM19"/>
</dbReference>
<feature type="transmembrane region" description="Helical" evidence="6">
    <location>
        <begin position="110"/>
        <end position="134"/>
    </location>
</feature>
<evidence type="ECO:0000256" key="6">
    <source>
        <dbReference type="SAM" id="Phobius"/>
    </source>
</evidence>
<keyword evidence="4 6" id="KW-1133">Transmembrane helix</keyword>
<accession>A0A6I2GC95</accession>
<feature type="transmembrane region" description="Helical" evidence="6">
    <location>
        <begin position="190"/>
        <end position="213"/>
    </location>
</feature>
<evidence type="ECO:0000313" key="8">
    <source>
        <dbReference type="Proteomes" id="UP000430975"/>
    </source>
</evidence>
<keyword evidence="3 6" id="KW-0812">Transmembrane</keyword>